<dbReference type="Proteomes" id="UP000317430">
    <property type="component" value="Unassembled WGS sequence"/>
</dbReference>
<name>A0A5C5SAI7_9STRE</name>
<gene>
    <name evidence="1" type="ORF">FRX57_06865</name>
</gene>
<evidence type="ECO:0000313" key="1">
    <source>
        <dbReference type="EMBL" id="TWS96681.1"/>
    </source>
</evidence>
<comment type="caution">
    <text evidence="1">The sequence shown here is derived from an EMBL/GenBank/DDBJ whole genome shotgun (WGS) entry which is preliminary data.</text>
</comment>
<reference evidence="1 2" key="1">
    <citation type="submission" date="2019-08" db="EMBL/GenBank/DDBJ databases">
        <authorList>
            <person name="Lei W."/>
        </authorList>
    </citation>
    <scope>NUCLEOTIDE SEQUENCE [LARGE SCALE GENOMIC DNA]</scope>
    <source>
        <strain evidence="1 2">CCUG 66496</strain>
    </source>
</reference>
<evidence type="ECO:0000313" key="2">
    <source>
        <dbReference type="Proteomes" id="UP000317430"/>
    </source>
</evidence>
<organism evidence="1 2">
    <name type="scientific">Streptococcus cuniculipharyngis</name>
    <dbReference type="NCBI Taxonomy" id="1562651"/>
    <lineage>
        <taxon>Bacteria</taxon>
        <taxon>Bacillati</taxon>
        <taxon>Bacillota</taxon>
        <taxon>Bacilli</taxon>
        <taxon>Lactobacillales</taxon>
        <taxon>Streptococcaceae</taxon>
        <taxon>Streptococcus</taxon>
    </lineage>
</organism>
<accession>A0A5C5SAI7</accession>
<keyword evidence="2" id="KW-1185">Reference proteome</keyword>
<dbReference type="RefSeq" id="WP_146567994.1">
    <property type="nucleotide sequence ID" value="NZ_VOHL01000007.1"/>
</dbReference>
<dbReference type="EMBL" id="VOHL01000007">
    <property type="protein sequence ID" value="TWS96681.1"/>
    <property type="molecule type" value="Genomic_DNA"/>
</dbReference>
<dbReference type="AlphaFoldDB" id="A0A5C5SAI7"/>
<protein>
    <submittedName>
        <fullName evidence="1">Uncharacterized protein</fullName>
    </submittedName>
</protein>
<sequence>MVDSSDDHALKDFPQRVTLLHGLRAVASVDKTGEWLLTDQEGWKVYALLTELASGDLIFAPRWQVGCCWQGQNLIIYPEASLHKSPFEDGDEKVWLKQGKGLTRYTSRKKWRNNNVRQEEF</sequence>
<proteinExistence type="predicted"/>